<evidence type="ECO:0000256" key="1">
    <source>
        <dbReference type="SAM" id="MobiDB-lite"/>
    </source>
</evidence>
<organism evidence="2 3">
    <name type="scientific">Microbaculum marinisediminis</name>
    <dbReference type="NCBI Taxonomy" id="2931392"/>
    <lineage>
        <taxon>Bacteria</taxon>
        <taxon>Pseudomonadati</taxon>
        <taxon>Pseudomonadota</taxon>
        <taxon>Alphaproteobacteria</taxon>
        <taxon>Hyphomicrobiales</taxon>
        <taxon>Tepidamorphaceae</taxon>
        <taxon>Microbaculum</taxon>
    </lineage>
</organism>
<protein>
    <submittedName>
        <fullName evidence="2">Uncharacterized protein</fullName>
    </submittedName>
</protein>
<evidence type="ECO:0000313" key="2">
    <source>
        <dbReference type="EMBL" id="MCT8972441.1"/>
    </source>
</evidence>
<comment type="caution">
    <text evidence="2">The sequence shown here is derived from an EMBL/GenBank/DDBJ whole genome shotgun (WGS) entry which is preliminary data.</text>
</comment>
<feature type="region of interest" description="Disordered" evidence="1">
    <location>
        <begin position="93"/>
        <end position="120"/>
    </location>
</feature>
<proteinExistence type="predicted"/>
<name>A0AAW5QWJ3_9HYPH</name>
<sequence length="120" mass="12722">MTPTPSSVRPDMIEIGTVPAIRPAADPGADDRDRPSRGNAASTTQSHLPVPAGRQEPPIPGQVSASLRPQAPLVAQLIATHLGLPQTRNLRRAGNDQARSAYRDAATLGPVAPSRRDRRI</sequence>
<reference evidence="2 3" key="1">
    <citation type="submission" date="2022-04" db="EMBL/GenBank/DDBJ databases">
        <authorList>
            <person name="Ye Y.-Q."/>
            <person name="Du Z.-J."/>
        </authorList>
    </citation>
    <scope>NUCLEOTIDE SEQUENCE [LARGE SCALE GENOMIC DNA]</scope>
    <source>
        <strain evidence="2 3">A6E488</strain>
    </source>
</reference>
<gene>
    <name evidence="2" type="ORF">MUB46_11285</name>
</gene>
<accession>A0AAW5QWJ3</accession>
<dbReference type="AlphaFoldDB" id="A0AAW5QWJ3"/>
<dbReference type="Proteomes" id="UP001320898">
    <property type="component" value="Unassembled WGS sequence"/>
</dbReference>
<feature type="region of interest" description="Disordered" evidence="1">
    <location>
        <begin position="1"/>
        <end position="65"/>
    </location>
</feature>
<dbReference type="EMBL" id="JALIDZ010000004">
    <property type="protein sequence ID" value="MCT8972441.1"/>
    <property type="molecule type" value="Genomic_DNA"/>
</dbReference>
<evidence type="ECO:0000313" key="3">
    <source>
        <dbReference type="Proteomes" id="UP001320898"/>
    </source>
</evidence>
<dbReference type="RefSeq" id="WP_261616002.1">
    <property type="nucleotide sequence ID" value="NZ_JALIDZ010000004.1"/>
</dbReference>
<keyword evidence="3" id="KW-1185">Reference proteome</keyword>